<feature type="transmembrane region" description="Helical" evidence="4">
    <location>
        <begin position="12"/>
        <end position="32"/>
    </location>
</feature>
<proteinExistence type="predicted"/>
<dbReference type="SUPFAM" id="SSF48484">
    <property type="entry name" value="Lipoxigenase"/>
    <property type="match status" value="1"/>
</dbReference>
<comment type="caution">
    <text evidence="6">The sequence shown here is derived from an EMBL/GenBank/DDBJ whole genome shotgun (WGS) entry which is preliminary data.</text>
</comment>
<evidence type="ECO:0000313" key="7">
    <source>
        <dbReference type="Proteomes" id="UP000743370"/>
    </source>
</evidence>
<evidence type="ECO:0000256" key="1">
    <source>
        <dbReference type="ARBA" id="ARBA00022723"/>
    </source>
</evidence>
<keyword evidence="2" id="KW-0223">Dioxygenase</keyword>
<dbReference type="PANTHER" id="PTHR11771">
    <property type="entry name" value="LIPOXYGENASE"/>
    <property type="match status" value="1"/>
</dbReference>
<dbReference type="EMBL" id="JABFOF010000007">
    <property type="protein sequence ID" value="KAG2389927.1"/>
    <property type="molecule type" value="Genomic_DNA"/>
</dbReference>
<gene>
    <name evidence="6" type="ORF">HKW66_Vig0226680</name>
</gene>
<evidence type="ECO:0000259" key="5">
    <source>
        <dbReference type="PROSITE" id="PS51393"/>
    </source>
</evidence>
<dbReference type="Pfam" id="PF00305">
    <property type="entry name" value="Lipoxygenase"/>
    <property type="match status" value="1"/>
</dbReference>
<keyword evidence="1" id="KW-0479">Metal-binding</keyword>
<keyword evidence="4" id="KW-0812">Transmembrane</keyword>
<dbReference type="Proteomes" id="UP000743370">
    <property type="component" value="Unassembled WGS sequence"/>
</dbReference>
<sequence>MRIVSLRLDFDGIVLFIFVLGLSLCFGFWQHFTIYGYAQSTMTDAELRNMVSRNLTCRIDKRLNTHAVMEPFAIATNKNLSVIHPICKLLYPQYHDTININALARQNLINANGIMEQSFLPRKYSMEMCSVVYKNWVFTGGLKDDKLPDMVNISLFTIDDDI</sequence>
<protein>
    <submittedName>
        <fullName evidence="6">Seed linoleate 9S-lipoxygenase</fullName>
    </submittedName>
</protein>
<name>A0A8T0JYX0_PHAAN</name>
<dbReference type="PROSITE" id="PS51393">
    <property type="entry name" value="LIPOXYGENASE_3"/>
    <property type="match status" value="1"/>
</dbReference>
<dbReference type="GO" id="GO:0034440">
    <property type="term" value="P:lipid oxidation"/>
    <property type="evidence" value="ECO:0007669"/>
    <property type="project" value="InterPro"/>
</dbReference>
<dbReference type="AlphaFoldDB" id="A0A8T0JYX0"/>
<dbReference type="InterPro" id="IPR036226">
    <property type="entry name" value="LipOase_C_sf"/>
</dbReference>
<dbReference type="GO" id="GO:0016702">
    <property type="term" value="F:oxidoreductase activity, acting on single donors with incorporation of molecular oxygen, incorporation of two atoms of oxygen"/>
    <property type="evidence" value="ECO:0007669"/>
    <property type="project" value="InterPro"/>
</dbReference>
<evidence type="ECO:0000256" key="4">
    <source>
        <dbReference type="SAM" id="Phobius"/>
    </source>
</evidence>
<reference evidence="6 7" key="1">
    <citation type="submission" date="2020-05" db="EMBL/GenBank/DDBJ databases">
        <title>Vigna angularis (adzuki bean) Var. LongXiaoDou No. 4 denovo assembly.</title>
        <authorList>
            <person name="Xiang H."/>
        </authorList>
    </citation>
    <scope>NUCLEOTIDE SEQUENCE [LARGE SCALE GENOMIC DNA]</scope>
    <source>
        <tissue evidence="6">Leaf</tissue>
    </source>
</reference>
<dbReference type="GO" id="GO:0046872">
    <property type="term" value="F:metal ion binding"/>
    <property type="evidence" value="ECO:0007669"/>
    <property type="project" value="UniProtKB-KW"/>
</dbReference>
<organism evidence="6 7">
    <name type="scientific">Phaseolus angularis</name>
    <name type="common">Azuki bean</name>
    <name type="synonym">Vigna angularis</name>
    <dbReference type="NCBI Taxonomy" id="3914"/>
    <lineage>
        <taxon>Eukaryota</taxon>
        <taxon>Viridiplantae</taxon>
        <taxon>Streptophyta</taxon>
        <taxon>Embryophyta</taxon>
        <taxon>Tracheophyta</taxon>
        <taxon>Spermatophyta</taxon>
        <taxon>Magnoliopsida</taxon>
        <taxon>eudicotyledons</taxon>
        <taxon>Gunneridae</taxon>
        <taxon>Pentapetalae</taxon>
        <taxon>rosids</taxon>
        <taxon>fabids</taxon>
        <taxon>Fabales</taxon>
        <taxon>Fabaceae</taxon>
        <taxon>Papilionoideae</taxon>
        <taxon>50 kb inversion clade</taxon>
        <taxon>NPAAA clade</taxon>
        <taxon>indigoferoid/millettioid clade</taxon>
        <taxon>Phaseoleae</taxon>
        <taxon>Vigna</taxon>
    </lineage>
</organism>
<keyword evidence="4" id="KW-1133">Transmembrane helix</keyword>
<dbReference type="InterPro" id="IPR000907">
    <property type="entry name" value="LipOase"/>
</dbReference>
<accession>A0A8T0JYX0</accession>
<feature type="domain" description="Lipoxygenase" evidence="5">
    <location>
        <begin position="63"/>
        <end position="162"/>
    </location>
</feature>
<evidence type="ECO:0000256" key="2">
    <source>
        <dbReference type="ARBA" id="ARBA00022964"/>
    </source>
</evidence>
<keyword evidence="3" id="KW-0560">Oxidoreductase</keyword>
<dbReference type="Gene3D" id="1.20.245.10">
    <property type="entry name" value="Lipoxygenase-1, Domain 5"/>
    <property type="match status" value="1"/>
</dbReference>
<evidence type="ECO:0000313" key="6">
    <source>
        <dbReference type="EMBL" id="KAG2389927.1"/>
    </source>
</evidence>
<dbReference type="PRINTS" id="PR00087">
    <property type="entry name" value="LIPOXYGENASE"/>
</dbReference>
<evidence type="ECO:0000256" key="3">
    <source>
        <dbReference type="ARBA" id="ARBA00023002"/>
    </source>
</evidence>
<dbReference type="InterPro" id="IPR013819">
    <property type="entry name" value="LipOase_C"/>
</dbReference>
<keyword evidence="4" id="KW-0472">Membrane</keyword>